<comment type="catalytic activity">
    <reaction evidence="8">
        <text>diacetylchitobiose-6'-phosphate + H2O = N'-monoacetylchitobiose-6'-phosphate + acetate</text>
        <dbReference type="Rhea" id="RHEA:35083"/>
        <dbReference type="ChEBI" id="CHEBI:15377"/>
        <dbReference type="ChEBI" id="CHEBI:30089"/>
        <dbReference type="ChEBI" id="CHEBI:64883"/>
        <dbReference type="ChEBI" id="CHEBI:71315"/>
    </reaction>
</comment>
<evidence type="ECO:0000313" key="10">
    <source>
        <dbReference type="EMBL" id="OHT24420.1"/>
    </source>
</evidence>
<keyword evidence="5 8" id="KW-0146">Chitin degradation</keyword>
<evidence type="ECO:0000256" key="6">
    <source>
        <dbReference type="ARBA" id="ARBA00023277"/>
    </source>
</evidence>
<comment type="pathway">
    <text evidence="8">Glycan degradation; chitin degradation.</text>
</comment>
<gene>
    <name evidence="8 9" type="primary">chbG</name>
    <name evidence="10" type="ORF">A3Q29_17880</name>
    <name evidence="9" type="ORF">RG298_002312</name>
</gene>
<keyword evidence="6 8" id="KW-0119">Carbohydrate metabolism</keyword>
<evidence type="ECO:0000256" key="8">
    <source>
        <dbReference type="HAMAP-Rule" id="MF_01246"/>
    </source>
</evidence>
<reference evidence="9" key="2">
    <citation type="submission" date="2024-02" db="EMBL/GenBank/DDBJ databases">
        <authorList>
            <consortium name="Clinical and Environmental Microbiology Branch: Whole genome sequencing antimicrobial resistance pathogens in the healthcare setting"/>
        </authorList>
    </citation>
    <scope>NUCLEOTIDE SEQUENCE</scope>
    <source>
        <strain evidence="9">2021GO-0154</strain>
    </source>
</reference>
<evidence type="ECO:0000256" key="1">
    <source>
        <dbReference type="ARBA" id="ARBA00001946"/>
    </source>
</evidence>
<comment type="subcellular location">
    <subcellularLocation>
        <location evidence="8">Cytoplasm</location>
    </subcellularLocation>
</comment>
<evidence type="ECO:0000313" key="9">
    <source>
        <dbReference type="EMBL" id="EMJ5134575.1"/>
    </source>
</evidence>
<keyword evidence="3 8" id="KW-0378">Hydrolase</keyword>
<dbReference type="GO" id="GO:0052777">
    <property type="term" value="P:diacetylchitobiose catabolic process"/>
    <property type="evidence" value="ECO:0007669"/>
    <property type="project" value="UniProtKB-UniRule"/>
</dbReference>
<dbReference type="InterPro" id="IPR006879">
    <property type="entry name" value="YdjC-like"/>
</dbReference>
<dbReference type="AlphaFoldDB" id="A0A1S1HVR1"/>
<comment type="function">
    <text evidence="8">Involved in the degradation of chitin. ChbG is essential for growth on the acetylated chitooligosaccharides chitobiose and chitotriose but is dispensable for growth on cellobiose and chitosan dimer, the deacetylated form of chitobiose. Deacetylation of chitobiose-6-P and chitotriose-6-P is necessary for both the activation of the chb promoter by the regulatory protein ChbR and the hydrolysis of phosphorylated beta-glucosides by the phospho-beta-glucosidase ChbF. Catalyzes the removal of only one acetyl group from chitobiose-6-P to yield monoacetylchitobiose-6-P, the inducer of ChbR and the substrate of ChbF.</text>
</comment>
<organism evidence="10 11">
    <name type="scientific">Providencia stuartii</name>
    <dbReference type="NCBI Taxonomy" id="588"/>
    <lineage>
        <taxon>Bacteria</taxon>
        <taxon>Pseudomonadati</taxon>
        <taxon>Pseudomonadota</taxon>
        <taxon>Gammaproteobacteria</taxon>
        <taxon>Enterobacterales</taxon>
        <taxon>Morganellaceae</taxon>
        <taxon>Providencia</taxon>
    </lineage>
</organism>
<evidence type="ECO:0000313" key="11">
    <source>
        <dbReference type="Proteomes" id="UP000179588"/>
    </source>
</evidence>
<name>A0A1S1HVR1_PROST</name>
<protein>
    <recommendedName>
        <fullName evidence="8">Chitooligosaccharide deacetylase</fullName>
        <shortName evidence="8">COD</shortName>
        <ecNumber evidence="8">3.5.1.105</ecNumber>
    </recommendedName>
    <alternativeName>
        <fullName evidence="8">Chitin disaccharide deacetylase</fullName>
    </alternativeName>
    <alternativeName>
        <fullName evidence="8">Chitobiose deacetylase</fullName>
    </alternativeName>
    <alternativeName>
        <fullName evidence="8">Chitobiose-6P deacetylase</fullName>
    </alternativeName>
    <alternativeName>
        <fullName evidence="8">Chitotriose deacetylase</fullName>
    </alternativeName>
    <alternativeName>
        <fullName evidence="8">Chitotriose-6P deacetylase</fullName>
    </alternativeName>
</protein>
<sequence length="253" mass="28495">MPSLLIINADDFGLSKSVNYGIVDAHRYGVVTSTTAMMNMQNIQHAAELAIQVPTLAIGMHFVLTTGTPLTVMPTLTREGKLGKWLWELEAEGQLPLDEIMAELNAQYQRFNDVFGRPPSHIDSHHHIHMIAQLFPLIAEFANQKGIPLRVYHEHNSTENILNIPRSTDYFSPDFYGEPSSVSEALFLSILDRSTKQGYQSIEIMCHPAFIDNDLLMSGYAYQRLTELEVLTGKGLKQAIRDRGYQLATYLDL</sequence>
<keyword evidence="8" id="KW-0963">Cytoplasm</keyword>
<dbReference type="CDD" id="cd10803">
    <property type="entry name" value="YdjC_EF3048_like"/>
    <property type="match status" value="1"/>
</dbReference>
<dbReference type="InterPro" id="IPR022948">
    <property type="entry name" value="COD_ChbG_bac"/>
</dbReference>
<comment type="cofactor">
    <cofactor evidence="1 8">
        <name>Mg(2+)</name>
        <dbReference type="ChEBI" id="CHEBI:18420"/>
    </cofactor>
</comment>
<dbReference type="GO" id="GO:0005737">
    <property type="term" value="C:cytoplasm"/>
    <property type="evidence" value="ECO:0007669"/>
    <property type="project" value="UniProtKB-SubCell"/>
</dbReference>
<keyword evidence="11" id="KW-1185">Reference proteome</keyword>
<evidence type="ECO:0000256" key="5">
    <source>
        <dbReference type="ARBA" id="ARBA00023024"/>
    </source>
</evidence>
<evidence type="ECO:0000256" key="7">
    <source>
        <dbReference type="ARBA" id="ARBA00023326"/>
    </source>
</evidence>
<keyword evidence="7 8" id="KW-0624">Polysaccharide degradation</keyword>
<proteinExistence type="inferred from homology"/>
<dbReference type="SUPFAM" id="SSF88713">
    <property type="entry name" value="Glycoside hydrolase/deacetylase"/>
    <property type="match status" value="1"/>
</dbReference>
<dbReference type="GO" id="GO:0000272">
    <property type="term" value="P:polysaccharide catabolic process"/>
    <property type="evidence" value="ECO:0007669"/>
    <property type="project" value="UniProtKB-UniRule"/>
</dbReference>
<comment type="subunit">
    <text evidence="8">Homodimer.</text>
</comment>
<dbReference type="GO" id="GO:0019213">
    <property type="term" value="F:deacetylase activity"/>
    <property type="evidence" value="ECO:0007669"/>
    <property type="project" value="TreeGrafter"/>
</dbReference>
<evidence type="ECO:0000256" key="2">
    <source>
        <dbReference type="ARBA" id="ARBA00022723"/>
    </source>
</evidence>
<dbReference type="PANTHER" id="PTHR31609:SF1">
    <property type="entry name" value="CARBOHYDRATE DEACETYLASE"/>
    <property type="match status" value="1"/>
</dbReference>
<feature type="binding site" evidence="8">
    <location>
        <position position="61"/>
    </location>
    <ligand>
        <name>Mg(2+)</name>
        <dbReference type="ChEBI" id="CHEBI:18420"/>
    </ligand>
</feature>
<dbReference type="NCBIfam" id="NF002559">
    <property type="entry name" value="PRK02134.1"/>
    <property type="match status" value="1"/>
</dbReference>
<dbReference type="Gene3D" id="3.20.20.370">
    <property type="entry name" value="Glycoside hydrolase/deacetylase"/>
    <property type="match status" value="1"/>
</dbReference>
<comment type="caution">
    <text evidence="10">The sequence shown here is derived from an EMBL/GenBank/DDBJ whole genome shotgun (WGS) entry which is preliminary data.</text>
</comment>
<dbReference type="EMBL" id="LVIE01000135">
    <property type="protein sequence ID" value="OHT24420.1"/>
    <property type="molecule type" value="Genomic_DNA"/>
</dbReference>
<dbReference type="UniPathway" id="UPA00349"/>
<dbReference type="GO" id="GO:0046872">
    <property type="term" value="F:metal ion binding"/>
    <property type="evidence" value="ECO:0007669"/>
    <property type="project" value="UniProtKB-KW"/>
</dbReference>
<evidence type="ECO:0000256" key="4">
    <source>
        <dbReference type="ARBA" id="ARBA00022842"/>
    </source>
</evidence>
<dbReference type="EC" id="3.5.1.105" evidence="8"/>
<evidence type="ECO:0000256" key="3">
    <source>
        <dbReference type="ARBA" id="ARBA00022801"/>
    </source>
</evidence>
<dbReference type="Proteomes" id="UP000179588">
    <property type="component" value="Unassembled WGS sequence"/>
</dbReference>
<accession>A0A1S1HVR1</accession>
<dbReference type="PANTHER" id="PTHR31609">
    <property type="entry name" value="YDJC DEACETYLASE FAMILY MEMBER"/>
    <property type="match status" value="1"/>
</dbReference>
<comment type="catalytic activity">
    <reaction evidence="8">
        <text>N,N'-diacetylchitobiose + H2O = N-acetyl-beta-D-glucosaminyl-(1-&gt;4)-D-glucosamine + acetate</text>
        <dbReference type="Rhea" id="RHEA:27469"/>
        <dbReference type="ChEBI" id="CHEBI:15377"/>
        <dbReference type="ChEBI" id="CHEBI:28681"/>
        <dbReference type="ChEBI" id="CHEBI:30089"/>
        <dbReference type="ChEBI" id="CHEBI:59910"/>
        <dbReference type="EC" id="3.5.1.105"/>
    </reaction>
</comment>
<dbReference type="GO" id="GO:0036311">
    <property type="term" value="F:chitin disaccharide deacetylase activity"/>
    <property type="evidence" value="ECO:0007669"/>
    <property type="project" value="UniProtKB-UniRule"/>
</dbReference>
<dbReference type="Pfam" id="PF04794">
    <property type="entry name" value="YdjC"/>
    <property type="match status" value="1"/>
</dbReference>
<comment type="similarity">
    <text evidence="8">Belongs to the YdjC deacetylase family. ChbG subfamily.</text>
</comment>
<keyword evidence="4 8" id="KW-0460">Magnesium</keyword>
<feature type="binding site" evidence="8">
    <location>
        <position position="125"/>
    </location>
    <ligand>
        <name>Mg(2+)</name>
        <dbReference type="ChEBI" id="CHEBI:18420"/>
    </ligand>
</feature>
<dbReference type="EMBL" id="ABMABF030000007">
    <property type="protein sequence ID" value="EMJ5134575.1"/>
    <property type="molecule type" value="Genomic_DNA"/>
</dbReference>
<keyword evidence="2 8" id="KW-0479">Metal-binding</keyword>
<reference evidence="10 11" key="1">
    <citation type="submission" date="2016-03" db="EMBL/GenBank/DDBJ databases">
        <title>Genome sequence of Providencia stuartii strain, isolated from the salivary glands of larval Lucilia sericata.</title>
        <authorList>
            <person name="Yuan Y."/>
            <person name="Zhang Y."/>
            <person name="Fu S."/>
            <person name="Crippen T.L."/>
            <person name="Visi D."/>
            <person name="Benbow M.E."/>
            <person name="Allen M."/>
            <person name="Tomberlin J.K."/>
            <person name="Sze S.-H."/>
            <person name="Tarone A.M."/>
        </authorList>
    </citation>
    <scope>NUCLEOTIDE SEQUENCE [LARGE SCALE GENOMIC DNA]</scope>
    <source>
        <strain evidence="10 11">Crippen</strain>
    </source>
</reference>
<dbReference type="InterPro" id="IPR011330">
    <property type="entry name" value="Glyco_hydro/deAcase_b/a-brl"/>
</dbReference>
<dbReference type="HAMAP" id="MF_01246">
    <property type="entry name" value="COD"/>
    <property type="match status" value="1"/>
</dbReference>
<dbReference type="GO" id="GO:0006032">
    <property type="term" value="P:chitin catabolic process"/>
    <property type="evidence" value="ECO:0007669"/>
    <property type="project" value="UniProtKB-UniPathway"/>
</dbReference>